<evidence type="ECO:0000256" key="12">
    <source>
        <dbReference type="ARBA" id="ARBA00038388"/>
    </source>
</evidence>
<dbReference type="GO" id="GO:0005524">
    <property type="term" value="F:ATP binding"/>
    <property type="evidence" value="ECO:0007669"/>
    <property type="project" value="UniProtKB-KW"/>
</dbReference>
<keyword evidence="3" id="KW-1003">Cell membrane</keyword>
<dbReference type="Pfam" id="PF02687">
    <property type="entry name" value="FtsX"/>
    <property type="match status" value="1"/>
</dbReference>
<dbReference type="PROSITE" id="PS50893">
    <property type="entry name" value="ABC_TRANSPORTER_2"/>
    <property type="match status" value="1"/>
</dbReference>
<keyword evidence="17" id="KW-1185">Reference proteome</keyword>
<feature type="compositionally biased region" description="Low complexity" evidence="13">
    <location>
        <begin position="239"/>
        <end position="255"/>
    </location>
</feature>
<dbReference type="SMART" id="SM00382">
    <property type="entry name" value="AAA"/>
    <property type="match status" value="1"/>
</dbReference>
<dbReference type="InterPro" id="IPR050250">
    <property type="entry name" value="Macrolide_Exporter_MacB"/>
</dbReference>
<sequence length="701" mass="73972">MSETVVELTNVTKVYAAGGTELRALDDVSLTIERGEFIAIMGSSGSGKSTLMNVLGCLDRPSSGRYVLEGADTATLTEPELARIRSSRIGFVFQSFNLLARTSALENVALPLFYAAGGPADHAQRLERARAALRFVGLGTRESNWPSQLSGGQQQRVAIARALIGRPSIVLADEPTGNLDTRTSHEIMVMLRTLNREQGVTLIVVTHEPDIAQYMDRVVTMRDGKIVADERRVSTQAERNASGRAAPSSSAAGPAAIPARTAGAVATGFAKMTLSAAALALWRNKMRSALTVLGVFIGVAALIAMVAIGQGANEAVRKQIESLGTNLLVVVPGATTATGVRAGSGSASTLTVDDARALKRDAPAVSTVSYLIRQLGQVEYGGRNWATSIQGIAPAYLDITGWHIASGRAVDEDDERDAAMVALIGQTVYQQLFGAAENPIGATILVKGAALRVVGLLAAKGQTAYGQDQDDVIIIPFSSAERKVLGVAVPSQAQTNANPNFPPVPNPYGTPPRLTGYVNQIYVQAASPQLVQTAIAQVTGTLRRRHRLRASDDNDFAVRNLSQIAQTAEGSSRIMALLLAAIASISLLVGGIGIMNILLVSVTERTREIGLRMAIGARRLHVLLQFLIEAVFLSVSGGIGGIVFGIAVSELVTVIARWPTLLSPAAIVGGFAFSAAVGVFFGYYPAKKASRLDPIEALRYE</sequence>
<reference evidence="16 17" key="1">
    <citation type="submission" date="2018-01" db="EMBL/GenBank/DDBJ databases">
        <title>Whole genome analyses suggest that Burkholderia sensu lato contains two further novel genera in the rhizoxinica-symbiotica group Mycetohabitans gen. nov., and Trinickia gen. nov.: implications for the evolution of diazotrophy and nodulation in the Burkholderiaceae.</title>
        <authorList>
            <person name="Estrada-de los Santos P."/>
            <person name="Palmer M."/>
            <person name="Chavez-Ramirez B."/>
            <person name="Beukes C."/>
            <person name="Steenkamp E.T."/>
            <person name="Hirsch A.M."/>
            <person name="Manyaka P."/>
            <person name="Maluk M."/>
            <person name="Lafos M."/>
            <person name="Crook M."/>
            <person name="Gross E."/>
            <person name="Simon M.F."/>
            <person name="Bueno dos Reis Junior F."/>
            <person name="Poole P.S."/>
            <person name="Venter S.N."/>
            <person name="James E.K."/>
        </authorList>
    </citation>
    <scope>NUCLEOTIDE SEQUENCE [LARGE SCALE GENOMIC DNA]</scope>
    <source>
        <strain evidence="16 17">GIMN1.004</strain>
    </source>
</reference>
<evidence type="ECO:0000256" key="3">
    <source>
        <dbReference type="ARBA" id="ARBA00022475"/>
    </source>
</evidence>
<feature type="domain" description="ABC transporter" evidence="15">
    <location>
        <begin position="6"/>
        <end position="248"/>
    </location>
</feature>
<keyword evidence="2" id="KW-0813">Transport</keyword>
<dbReference type="EMBL" id="PNYA01000027">
    <property type="protein sequence ID" value="PMS15958.1"/>
    <property type="molecule type" value="Genomic_DNA"/>
</dbReference>
<comment type="subcellular location">
    <subcellularLocation>
        <location evidence="1">Cell inner membrane</location>
        <topology evidence="1">Multi-pass membrane protein</topology>
    </subcellularLocation>
</comment>
<dbReference type="Proteomes" id="UP000235616">
    <property type="component" value="Unassembled WGS sequence"/>
</dbReference>
<dbReference type="InterPro" id="IPR003439">
    <property type="entry name" value="ABC_transporter-like_ATP-bd"/>
</dbReference>
<comment type="similarity">
    <text evidence="11">Belongs to the ABC-4 integral membrane protein family.</text>
</comment>
<evidence type="ECO:0000256" key="5">
    <source>
        <dbReference type="ARBA" id="ARBA00022692"/>
    </source>
</evidence>
<keyword evidence="9 14" id="KW-0472">Membrane</keyword>
<evidence type="ECO:0000256" key="14">
    <source>
        <dbReference type="SAM" id="Phobius"/>
    </source>
</evidence>
<evidence type="ECO:0000256" key="8">
    <source>
        <dbReference type="ARBA" id="ARBA00022989"/>
    </source>
</evidence>
<evidence type="ECO:0000256" key="10">
    <source>
        <dbReference type="ARBA" id="ARBA00023251"/>
    </source>
</evidence>
<evidence type="ECO:0000256" key="2">
    <source>
        <dbReference type="ARBA" id="ARBA00022448"/>
    </source>
</evidence>
<dbReference type="FunFam" id="3.40.50.300:FF:000032">
    <property type="entry name" value="Export ABC transporter ATP-binding protein"/>
    <property type="match status" value="1"/>
</dbReference>
<keyword evidence="7 16" id="KW-0067">ATP-binding</keyword>
<dbReference type="GO" id="GO:0005886">
    <property type="term" value="C:plasma membrane"/>
    <property type="evidence" value="ECO:0007669"/>
    <property type="project" value="UniProtKB-SubCell"/>
</dbReference>
<dbReference type="PANTHER" id="PTHR30572:SF4">
    <property type="entry name" value="ABC TRANSPORTER PERMEASE YTRF"/>
    <property type="match status" value="1"/>
</dbReference>
<dbReference type="InterPro" id="IPR017871">
    <property type="entry name" value="ABC_transporter-like_CS"/>
</dbReference>
<dbReference type="Gene3D" id="3.40.50.300">
    <property type="entry name" value="P-loop containing nucleotide triphosphate hydrolases"/>
    <property type="match status" value="1"/>
</dbReference>
<dbReference type="OrthoDB" id="4814201at2"/>
<name>A0A2N7VFM4_9BURK</name>
<keyword evidence="5 14" id="KW-0812">Transmembrane</keyword>
<dbReference type="GO" id="GO:0016887">
    <property type="term" value="F:ATP hydrolysis activity"/>
    <property type="evidence" value="ECO:0007669"/>
    <property type="project" value="InterPro"/>
</dbReference>
<feature type="transmembrane region" description="Helical" evidence="14">
    <location>
        <begin position="574"/>
        <end position="601"/>
    </location>
</feature>
<accession>A0A2N7VFM4</accession>
<dbReference type="GO" id="GO:0022857">
    <property type="term" value="F:transmembrane transporter activity"/>
    <property type="evidence" value="ECO:0007669"/>
    <property type="project" value="TreeGrafter"/>
</dbReference>
<evidence type="ECO:0000256" key="7">
    <source>
        <dbReference type="ARBA" id="ARBA00022840"/>
    </source>
</evidence>
<dbReference type="Pfam" id="PF00005">
    <property type="entry name" value="ABC_tran"/>
    <property type="match status" value="1"/>
</dbReference>
<organism evidence="16 17">
    <name type="scientific">Trinickia dabaoshanensis</name>
    <dbReference type="NCBI Taxonomy" id="564714"/>
    <lineage>
        <taxon>Bacteria</taxon>
        <taxon>Pseudomonadati</taxon>
        <taxon>Pseudomonadota</taxon>
        <taxon>Betaproteobacteria</taxon>
        <taxon>Burkholderiales</taxon>
        <taxon>Burkholderiaceae</taxon>
        <taxon>Trinickia</taxon>
    </lineage>
</organism>
<dbReference type="InterPro" id="IPR017911">
    <property type="entry name" value="MacB-like_ATP-bd"/>
</dbReference>
<dbReference type="GO" id="GO:0098796">
    <property type="term" value="C:membrane protein complex"/>
    <property type="evidence" value="ECO:0007669"/>
    <property type="project" value="UniProtKB-ARBA"/>
</dbReference>
<protein>
    <submittedName>
        <fullName evidence="16">Macrolide ABC transporter ATP-binding protein/permease</fullName>
    </submittedName>
</protein>
<evidence type="ECO:0000256" key="4">
    <source>
        <dbReference type="ARBA" id="ARBA00022519"/>
    </source>
</evidence>
<evidence type="ECO:0000256" key="11">
    <source>
        <dbReference type="ARBA" id="ARBA00038076"/>
    </source>
</evidence>
<evidence type="ECO:0000313" key="16">
    <source>
        <dbReference type="EMBL" id="PMS15958.1"/>
    </source>
</evidence>
<evidence type="ECO:0000256" key="9">
    <source>
        <dbReference type="ARBA" id="ARBA00023136"/>
    </source>
</evidence>
<proteinExistence type="inferred from homology"/>
<evidence type="ECO:0000256" key="6">
    <source>
        <dbReference type="ARBA" id="ARBA00022741"/>
    </source>
</evidence>
<evidence type="ECO:0000256" key="13">
    <source>
        <dbReference type="SAM" id="MobiDB-lite"/>
    </source>
</evidence>
<comment type="caution">
    <text evidence="16">The sequence shown here is derived from an EMBL/GenBank/DDBJ whole genome shotgun (WGS) entry which is preliminary data.</text>
</comment>
<dbReference type="InterPro" id="IPR027417">
    <property type="entry name" value="P-loop_NTPase"/>
</dbReference>
<keyword evidence="8 14" id="KW-1133">Transmembrane helix</keyword>
<dbReference type="SUPFAM" id="SSF52540">
    <property type="entry name" value="P-loop containing nucleoside triphosphate hydrolases"/>
    <property type="match status" value="1"/>
</dbReference>
<dbReference type="AlphaFoldDB" id="A0A2N7VFM4"/>
<dbReference type="PROSITE" id="PS00211">
    <property type="entry name" value="ABC_TRANSPORTER_1"/>
    <property type="match status" value="1"/>
</dbReference>
<feature type="transmembrane region" description="Helical" evidence="14">
    <location>
        <begin position="622"/>
        <end position="649"/>
    </location>
</feature>
<dbReference type="CDD" id="cd03255">
    <property type="entry name" value="ABC_MJ0796_LolCDE_FtsE"/>
    <property type="match status" value="1"/>
</dbReference>
<evidence type="ECO:0000256" key="1">
    <source>
        <dbReference type="ARBA" id="ARBA00004429"/>
    </source>
</evidence>
<dbReference type="PANTHER" id="PTHR30572">
    <property type="entry name" value="MEMBRANE COMPONENT OF TRANSPORTER-RELATED"/>
    <property type="match status" value="1"/>
</dbReference>
<comment type="similarity">
    <text evidence="12">Belongs to the ABC transporter superfamily. Macrolide exporter (TC 3.A.1.122) family.</text>
</comment>
<dbReference type="Pfam" id="PF12704">
    <property type="entry name" value="MacB_PCD"/>
    <property type="match status" value="1"/>
</dbReference>
<feature type="region of interest" description="Disordered" evidence="13">
    <location>
        <begin position="230"/>
        <end position="255"/>
    </location>
</feature>
<dbReference type="InterPro" id="IPR025857">
    <property type="entry name" value="MacB_PCD"/>
</dbReference>
<dbReference type="RefSeq" id="WP_102648109.1">
    <property type="nucleotide sequence ID" value="NZ_PNYA01000027.1"/>
</dbReference>
<evidence type="ECO:0000313" key="17">
    <source>
        <dbReference type="Proteomes" id="UP000235616"/>
    </source>
</evidence>
<evidence type="ECO:0000259" key="15">
    <source>
        <dbReference type="PROSITE" id="PS50893"/>
    </source>
</evidence>
<dbReference type="GO" id="GO:0046677">
    <property type="term" value="P:response to antibiotic"/>
    <property type="evidence" value="ECO:0007669"/>
    <property type="project" value="UniProtKB-KW"/>
</dbReference>
<gene>
    <name evidence="16" type="ORF">C0Z18_24805</name>
</gene>
<feature type="transmembrane region" description="Helical" evidence="14">
    <location>
        <begin position="262"/>
        <end position="282"/>
    </location>
</feature>
<dbReference type="InterPro" id="IPR003838">
    <property type="entry name" value="ABC3_permease_C"/>
</dbReference>
<keyword evidence="10" id="KW-0046">Antibiotic resistance</keyword>
<dbReference type="InterPro" id="IPR003593">
    <property type="entry name" value="AAA+_ATPase"/>
</dbReference>
<feature type="transmembrane region" description="Helical" evidence="14">
    <location>
        <begin position="289"/>
        <end position="309"/>
    </location>
</feature>
<keyword evidence="4" id="KW-0997">Cell inner membrane</keyword>
<keyword evidence="6" id="KW-0547">Nucleotide-binding</keyword>
<feature type="transmembrane region" description="Helical" evidence="14">
    <location>
        <begin position="661"/>
        <end position="684"/>
    </location>
</feature>